<gene>
    <name evidence="1" type="ORF">CEXT_385881</name>
</gene>
<organism evidence="1 2">
    <name type="scientific">Caerostris extrusa</name>
    <name type="common">Bark spider</name>
    <name type="synonym">Caerostris bankana</name>
    <dbReference type="NCBI Taxonomy" id="172846"/>
    <lineage>
        <taxon>Eukaryota</taxon>
        <taxon>Metazoa</taxon>
        <taxon>Ecdysozoa</taxon>
        <taxon>Arthropoda</taxon>
        <taxon>Chelicerata</taxon>
        <taxon>Arachnida</taxon>
        <taxon>Araneae</taxon>
        <taxon>Araneomorphae</taxon>
        <taxon>Entelegynae</taxon>
        <taxon>Araneoidea</taxon>
        <taxon>Araneidae</taxon>
        <taxon>Caerostris</taxon>
    </lineage>
</organism>
<keyword evidence="2" id="KW-1185">Reference proteome</keyword>
<comment type="caution">
    <text evidence="1">The sequence shown here is derived from an EMBL/GenBank/DDBJ whole genome shotgun (WGS) entry which is preliminary data.</text>
</comment>
<protein>
    <submittedName>
        <fullName evidence="1">Uncharacterized protein</fullName>
    </submittedName>
</protein>
<name>A0AAV4TU63_CAEEX</name>
<accession>A0AAV4TU63</accession>
<sequence>MPLSEKTEANRNTKTKTAYHPICPARRKNSPSFYAYSNITGYWLYSSIYEPASKRALQLLIAPVKLGLLFNVRRSLRVCQKEKGVLQWNKMFNGLLSWKEEPKNYGVDVSLCCGWGGFNKNETRKGSFSN</sequence>
<dbReference type="AlphaFoldDB" id="A0AAV4TU63"/>
<proteinExistence type="predicted"/>
<reference evidence="1 2" key="1">
    <citation type="submission" date="2021-06" db="EMBL/GenBank/DDBJ databases">
        <title>Caerostris extrusa draft genome.</title>
        <authorList>
            <person name="Kono N."/>
            <person name="Arakawa K."/>
        </authorList>
    </citation>
    <scope>NUCLEOTIDE SEQUENCE [LARGE SCALE GENOMIC DNA]</scope>
</reference>
<dbReference type="EMBL" id="BPLR01011781">
    <property type="protein sequence ID" value="GIY48986.1"/>
    <property type="molecule type" value="Genomic_DNA"/>
</dbReference>
<evidence type="ECO:0000313" key="2">
    <source>
        <dbReference type="Proteomes" id="UP001054945"/>
    </source>
</evidence>
<evidence type="ECO:0000313" key="1">
    <source>
        <dbReference type="EMBL" id="GIY48986.1"/>
    </source>
</evidence>
<dbReference type="Proteomes" id="UP001054945">
    <property type="component" value="Unassembled WGS sequence"/>
</dbReference>